<evidence type="ECO:0000313" key="2">
    <source>
        <dbReference type="EMBL" id="PWE82453.1"/>
    </source>
</evidence>
<dbReference type="GO" id="GO:0003677">
    <property type="term" value="F:DNA binding"/>
    <property type="evidence" value="ECO:0007669"/>
    <property type="project" value="InterPro"/>
</dbReference>
<gene>
    <name evidence="2" type="ORF">LD38_15735</name>
</gene>
<dbReference type="SUPFAM" id="SSF47413">
    <property type="entry name" value="lambda repressor-like DNA-binding domains"/>
    <property type="match status" value="1"/>
</dbReference>
<name>A0A2U2ED70_9FIRM</name>
<protein>
    <submittedName>
        <fullName evidence="2">XRE family transcriptional regulator</fullName>
    </submittedName>
</protein>
<dbReference type="PROSITE" id="PS50943">
    <property type="entry name" value="HTH_CROC1"/>
    <property type="match status" value="1"/>
</dbReference>
<proteinExistence type="predicted"/>
<dbReference type="Gene3D" id="1.10.260.40">
    <property type="entry name" value="lambda repressor-like DNA-binding domains"/>
    <property type="match status" value="1"/>
</dbReference>
<comment type="caution">
    <text evidence="2">The sequence shown here is derived from an EMBL/GenBank/DDBJ whole genome shotgun (WGS) entry which is preliminary data.</text>
</comment>
<dbReference type="SMART" id="SM00530">
    <property type="entry name" value="HTH_XRE"/>
    <property type="match status" value="1"/>
</dbReference>
<sequence length="78" mass="9210">MCNYGSLHLRINEILAEKGISKNKICKDLDIPRSNFNRYCRDEFQRMDTNLICKLCDYLDVDISALIEYKKPDTSHHE</sequence>
<dbReference type="Pfam" id="PF13443">
    <property type="entry name" value="HTH_26"/>
    <property type="match status" value="1"/>
</dbReference>
<dbReference type="CDD" id="cd00093">
    <property type="entry name" value="HTH_XRE"/>
    <property type="match status" value="1"/>
</dbReference>
<dbReference type="RefSeq" id="WP_055174231.1">
    <property type="nucleotide sequence ID" value="NZ_JRFS01000045.1"/>
</dbReference>
<dbReference type="EMBL" id="JRFS01000045">
    <property type="protein sequence ID" value="PWE82453.1"/>
    <property type="molecule type" value="Genomic_DNA"/>
</dbReference>
<organism evidence="2 3">
    <name type="scientific">Agathobacter rectalis</name>
    <dbReference type="NCBI Taxonomy" id="39491"/>
    <lineage>
        <taxon>Bacteria</taxon>
        <taxon>Bacillati</taxon>
        <taxon>Bacillota</taxon>
        <taxon>Clostridia</taxon>
        <taxon>Lachnospirales</taxon>
        <taxon>Lachnospiraceae</taxon>
        <taxon>Agathobacter</taxon>
    </lineage>
</organism>
<feature type="domain" description="HTH cro/C1-type" evidence="1">
    <location>
        <begin position="11"/>
        <end position="66"/>
    </location>
</feature>
<evidence type="ECO:0000313" key="3">
    <source>
        <dbReference type="Proteomes" id="UP000245905"/>
    </source>
</evidence>
<dbReference type="AlphaFoldDB" id="A0A2U2ED70"/>
<dbReference type="InterPro" id="IPR001387">
    <property type="entry name" value="Cro/C1-type_HTH"/>
</dbReference>
<evidence type="ECO:0000259" key="1">
    <source>
        <dbReference type="PROSITE" id="PS50943"/>
    </source>
</evidence>
<reference evidence="2 3" key="1">
    <citation type="submission" date="2014-09" db="EMBL/GenBank/DDBJ databases">
        <title>Butyrate-producing bacteria isolated from human gut.</title>
        <authorList>
            <person name="Zhang Q."/>
            <person name="Zhao L."/>
        </authorList>
    </citation>
    <scope>NUCLEOTIDE SEQUENCE [LARGE SCALE GENOMIC DNA]</scope>
    <source>
        <strain evidence="2 3">R22</strain>
    </source>
</reference>
<dbReference type="InterPro" id="IPR010982">
    <property type="entry name" value="Lambda_DNA-bd_dom_sf"/>
</dbReference>
<dbReference type="Proteomes" id="UP000245905">
    <property type="component" value="Unassembled WGS sequence"/>
</dbReference>
<accession>A0A2U2ED70</accession>